<organism evidence="5">
    <name type="scientific">Nitzschia sp. PL3-2</name>
    <dbReference type="NCBI Taxonomy" id="2083271"/>
    <lineage>
        <taxon>Eukaryota</taxon>
        <taxon>Sar</taxon>
        <taxon>Stramenopiles</taxon>
        <taxon>Ochrophyta</taxon>
        <taxon>Bacillariophyta</taxon>
        <taxon>Bacillariophyceae</taxon>
        <taxon>Bacillariophycidae</taxon>
        <taxon>Bacillariales</taxon>
        <taxon>Bacillariaceae</taxon>
        <taxon>Nitzschia</taxon>
    </lineage>
</organism>
<dbReference type="Gene3D" id="1.10.455.10">
    <property type="entry name" value="Ribosomal protein S7 domain"/>
    <property type="match status" value="1"/>
</dbReference>
<sequence length="154" mass="17547">MIKSLKNSKNINLKSKIINTLMLSGKKNTGEKILLRFAKHLQKSSNKNFKALVKLAIMNSTPAFKLNEQIVKKGKRKAVRTISSFITNDSLRVLTSLKLIKSTVARNKGSKQFYEQFANEILASSSLKSNSVEKKTELQKQVLANKRYLSKFRW</sequence>
<evidence type="ECO:0000313" key="5">
    <source>
        <dbReference type="EMBL" id="BBC77514.1"/>
    </source>
</evidence>
<dbReference type="GO" id="GO:0006412">
    <property type="term" value="P:translation"/>
    <property type="evidence" value="ECO:0007669"/>
    <property type="project" value="InterPro"/>
</dbReference>
<gene>
    <name evidence="5" type="primary">rps7</name>
</gene>
<feature type="domain" description="Small ribosomal subunit protein uS7" evidence="4">
    <location>
        <begin position="12"/>
        <end position="146"/>
    </location>
</feature>
<dbReference type="InterPro" id="IPR000235">
    <property type="entry name" value="Ribosomal_uS7"/>
</dbReference>
<dbReference type="GO" id="GO:0005840">
    <property type="term" value="C:ribosome"/>
    <property type="evidence" value="ECO:0007669"/>
    <property type="project" value="UniProtKB-KW"/>
</dbReference>
<dbReference type="InterPro" id="IPR023798">
    <property type="entry name" value="Ribosomal_uS7_dom"/>
</dbReference>
<protein>
    <submittedName>
        <fullName evidence="5">Ribosomal protein S7</fullName>
    </submittedName>
</protein>
<proteinExistence type="inferred from homology"/>
<dbReference type="InterPro" id="IPR036823">
    <property type="entry name" value="Ribosomal_uS7_dom_sf"/>
</dbReference>
<dbReference type="GO" id="GO:1990904">
    <property type="term" value="C:ribonucleoprotein complex"/>
    <property type="evidence" value="ECO:0007669"/>
    <property type="project" value="UniProtKB-KW"/>
</dbReference>
<geneLocation type="mitochondrion" evidence="5"/>
<evidence type="ECO:0000259" key="4">
    <source>
        <dbReference type="Pfam" id="PF00177"/>
    </source>
</evidence>
<dbReference type="PIRSF" id="PIRSF002122">
    <property type="entry name" value="RPS7p_RPS7a_RPS5e_RPS7o"/>
    <property type="match status" value="1"/>
</dbReference>
<keyword evidence="3" id="KW-0687">Ribonucleoprotein</keyword>
<dbReference type="EMBL" id="AP018505">
    <property type="protein sequence ID" value="BBC77514.1"/>
    <property type="molecule type" value="Genomic_DNA"/>
</dbReference>
<dbReference type="AlphaFoldDB" id="A0A2Z5ZAX8"/>
<evidence type="ECO:0000256" key="2">
    <source>
        <dbReference type="ARBA" id="ARBA00022980"/>
    </source>
</evidence>
<keyword evidence="5" id="KW-0496">Mitochondrion</keyword>
<evidence type="ECO:0000256" key="3">
    <source>
        <dbReference type="ARBA" id="ARBA00023274"/>
    </source>
</evidence>
<keyword evidence="2 5" id="KW-0689">Ribosomal protein</keyword>
<name>A0A2Z5ZAX8_9STRA</name>
<dbReference type="Pfam" id="PF00177">
    <property type="entry name" value="Ribosomal_S7"/>
    <property type="match status" value="1"/>
</dbReference>
<comment type="similarity">
    <text evidence="1">Belongs to the universal ribosomal protein uS7 family.</text>
</comment>
<evidence type="ECO:0000256" key="1">
    <source>
        <dbReference type="ARBA" id="ARBA00007151"/>
    </source>
</evidence>
<dbReference type="SUPFAM" id="SSF47973">
    <property type="entry name" value="Ribosomal protein S7"/>
    <property type="match status" value="1"/>
</dbReference>
<accession>A0A2Z5ZAX8</accession>
<reference evidence="5" key="1">
    <citation type="submission" date="2018-02" db="EMBL/GenBank/DDBJ databases">
        <title>Evolution and diversity of non-photosynthetic diatom plastid genomes.</title>
        <authorList>
            <person name="Kamikawa R."/>
            <person name="Ishii K."/>
        </authorList>
    </citation>
    <scope>NUCLEOTIDE SEQUENCE</scope>
    <source>
        <strain evidence="5">PL3-2</strain>
    </source>
</reference>